<feature type="transmembrane region" description="Helical" evidence="1">
    <location>
        <begin position="33"/>
        <end position="55"/>
    </location>
</feature>
<evidence type="ECO:0000313" key="2">
    <source>
        <dbReference type="EMBL" id="GAA0371476.1"/>
    </source>
</evidence>
<reference evidence="2 3" key="1">
    <citation type="journal article" date="2019" name="Int. J. Syst. Evol. Microbiol.">
        <title>The Global Catalogue of Microorganisms (GCM) 10K type strain sequencing project: providing services to taxonomists for standard genome sequencing and annotation.</title>
        <authorList>
            <consortium name="The Broad Institute Genomics Platform"/>
            <consortium name="The Broad Institute Genome Sequencing Center for Infectious Disease"/>
            <person name="Wu L."/>
            <person name="Ma J."/>
        </authorList>
    </citation>
    <scope>NUCLEOTIDE SEQUENCE [LARGE SCALE GENOMIC DNA]</scope>
    <source>
        <strain evidence="2 3">JCM 13378</strain>
    </source>
</reference>
<dbReference type="EMBL" id="BAAAEI010000024">
    <property type="protein sequence ID" value="GAA0371476.1"/>
    <property type="molecule type" value="Genomic_DNA"/>
</dbReference>
<keyword evidence="1" id="KW-1133">Transmembrane helix</keyword>
<comment type="caution">
    <text evidence="2">The sequence shown here is derived from an EMBL/GenBank/DDBJ whole genome shotgun (WGS) entry which is preliminary data.</text>
</comment>
<evidence type="ECO:0000256" key="1">
    <source>
        <dbReference type="SAM" id="Phobius"/>
    </source>
</evidence>
<keyword evidence="1" id="KW-0812">Transmembrane</keyword>
<evidence type="ECO:0000313" key="3">
    <source>
        <dbReference type="Proteomes" id="UP001501757"/>
    </source>
</evidence>
<feature type="transmembrane region" description="Helical" evidence="1">
    <location>
        <begin position="7"/>
        <end position="27"/>
    </location>
</feature>
<protein>
    <submittedName>
        <fullName evidence="2">Uncharacterized protein</fullName>
    </submittedName>
</protein>
<keyword evidence="3" id="KW-1185">Reference proteome</keyword>
<sequence>MTANKLKVTIVTASLLGIWLLVLWLQWTVSMPLSIHLICVPMLLILTALLAALAMESEDN</sequence>
<dbReference type="RefSeq" id="WP_343847221.1">
    <property type="nucleotide sequence ID" value="NZ_BAAAEI010000024.1"/>
</dbReference>
<name>A0ABN0XS41_9ALTE</name>
<keyword evidence="1" id="KW-0472">Membrane</keyword>
<organism evidence="2 3">
    <name type="scientific">Bowmanella denitrificans</name>
    <dbReference type="NCBI Taxonomy" id="366582"/>
    <lineage>
        <taxon>Bacteria</taxon>
        <taxon>Pseudomonadati</taxon>
        <taxon>Pseudomonadota</taxon>
        <taxon>Gammaproteobacteria</taxon>
        <taxon>Alteromonadales</taxon>
        <taxon>Alteromonadaceae</taxon>
        <taxon>Bowmanella</taxon>
    </lineage>
</organism>
<proteinExistence type="predicted"/>
<gene>
    <name evidence="2" type="ORF">GCM10009092_39760</name>
</gene>
<accession>A0ABN0XS41</accession>
<dbReference type="Proteomes" id="UP001501757">
    <property type="component" value="Unassembled WGS sequence"/>
</dbReference>